<dbReference type="SUPFAM" id="SSF88659">
    <property type="entry name" value="Sigma3 and sigma4 domains of RNA polymerase sigma factors"/>
    <property type="match status" value="1"/>
</dbReference>
<organism evidence="7 10">
    <name type="scientific">Marinomonas gallaica</name>
    <dbReference type="NCBI Taxonomy" id="1806667"/>
    <lineage>
        <taxon>Bacteria</taxon>
        <taxon>Pseudomonadati</taxon>
        <taxon>Pseudomonadota</taxon>
        <taxon>Gammaproteobacteria</taxon>
        <taxon>Oceanospirillales</taxon>
        <taxon>Oceanospirillaceae</taxon>
        <taxon>Marinomonas</taxon>
    </lineage>
</organism>
<accession>A0A1C3JTW7</accession>
<dbReference type="SUPFAM" id="SSF88946">
    <property type="entry name" value="Sigma2 domain of RNA polymerase sigma factors"/>
    <property type="match status" value="1"/>
</dbReference>
<comment type="similarity">
    <text evidence="1">Belongs to the sigma-70 factor family. ECF subfamily.</text>
</comment>
<proteinExistence type="inferred from homology"/>
<name>A0A1C3JTW7_9GAMM</name>
<dbReference type="Gene3D" id="1.10.1740.10">
    <property type="match status" value="1"/>
</dbReference>
<dbReference type="OrthoDB" id="9797134at2"/>
<keyword evidence="4" id="KW-0804">Transcription</keyword>
<dbReference type="PANTHER" id="PTHR43133">
    <property type="entry name" value="RNA POLYMERASE ECF-TYPE SIGMA FACTO"/>
    <property type="match status" value="1"/>
</dbReference>
<dbReference type="InterPro" id="IPR014284">
    <property type="entry name" value="RNA_pol_sigma-70_dom"/>
</dbReference>
<keyword evidence="2" id="KW-0805">Transcription regulation</keyword>
<dbReference type="GO" id="GO:0006352">
    <property type="term" value="P:DNA-templated transcription initiation"/>
    <property type="evidence" value="ECO:0007669"/>
    <property type="project" value="InterPro"/>
</dbReference>
<dbReference type="Pfam" id="PF04542">
    <property type="entry name" value="Sigma70_r2"/>
    <property type="match status" value="1"/>
</dbReference>
<evidence type="ECO:0000256" key="2">
    <source>
        <dbReference type="ARBA" id="ARBA00023015"/>
    </source>
</evidence>
<dbReference type="InterPro" id="IPR013325">
    <property type="entry name" value="RNA_pol_sigma_r2"/>
</dbReference>
<dbReference type="RefSeq" id="WP_067037646.1">
    <property type="nucleotide sequence ID" value="NZ_FLRA01000023.1"/>
</dbReference>
<dbReference type="InterPro" id="IPR039425">
    <property type="entry name" value="RNA_pol_sigma-70-like"/>
</dbReference>
<dbReference type="Pfam" id="PF08281">
    <property type="entry name" value="Sigma70_r4_2"/>
    <property type="match status" value="1"/>
</dbReference>
<evidence type="ECO:0000313" key="10">
    <source>
        <dbReference type="Proteomes" id="UP000092871"/>
    </source>
</evidence>
<dbReference type="InterPro" id="IPR007627">
    <property type="entry name" value="RNA_pol_sigma70_r2"/>
</dbReference>
<evidence type="ECO:0000259" key="6">
    <source>
        <dbReference type="Pfam" id="PF08281"/>
    </source>
</evidence>
<evidence type="ECO:0000313" key="9">
    <source>
        <dbReference type="Proteomes" id="UP000092840"/>
    </source>
</evidence>
<feature type="domain" description="RNA polymerase sigma factor 70 region 4 type 2" evidence="6">
    <location>
        <begin position="134"/>
        <end position="185"/>
    </location>
</feature>
<dbReference type="AlphaFoldDB" id="A0A1C3JTW7"/>
<dbReference type="CDD" id="cd06171">
    <property type="entry name" value="Sigma70_r4"/>
    <property type="match status" value="1"/>
</dbReference>
<gene>
    <name evidence="7" type="primary">sigM_2</name>
    <name evidence="7" type="ORF">MGA5115_02825</name>
    <name evidence="8" type="ORF">MGA5116_02229</name>
</gene>
<dbReference type="EMBL" id="FLRB01000013">
    <property type="protein sequence ID" value="SBT21633.1"/>
    <property type="molecule type" value="Genomic_DNA"/>
</dbReference>
<dbReference type="InterPro" id="IPR036388">
    <property type="entry name" value="WH-like_DNA-bd_sf"/>
</dbReference>
<dbReference type="InterPro" id="IPR013249">
    <property type="entry name" value="RNA_pol_sigma70_r4_t2"/>
</dbReference>
<dbReference type="InterPro" id="IPR013324">
    <property type="entry name" value="RNA_pol_sigma_r3/r4-like"/>
</dbReference>
<evidence type="ECO:0000313" key="7">
    <source>
        <dbReference type="EMBL" id="SBT18678.1"/>
    </source>
</evidence>
<dbReference type="NCBIfam" id="TIGR02937">
    <property type="entry name" value="sigma70-ECF"/>
    <property type="match status" value="1"/>
</dbReference>
<evidence type="ECO:0000256" key="1">
    <source>
        <dbReference type="ARBA" id="ARBA00010641"/>
    </source>
</evidence>
<dbReference type="EMBL" id="FLRA01000023">
    <property type="protein sequence ID" value="SBT18678.1"/>
    <property type="molecule type" value="Genomic_DNA"/>
</dbReference>
<sequence>MNSLFFDSLVNKKIKPKVTITESSQVTAKETAITKMYQEYRYNIFYHLMSMVKNREIAEDLLQDTFVRLTKVPGIEVIREPKAFLMKISTNLALDHLRQQKKAPIFDSEDAYAEITSSDLDQLETIIKERNLTQLKQAISHLPDRAKEALILARLNEMTLKEVAKEMNISQTMVEKHLKNALQKCRTALLQDIN</sequence>
<evidence type="ECO:0000259" key="5">
    <source>
        <dbReference type="Pfam" id="PF04542"/>
    </source>
</evidence>
<dbReference type="Gene3D" id="1.10.10.10">
    <property type="entry name" value="Winged helix-like DNA-binding domain superfamily/Winged helix DNA-binding domain"/>
    <property type="match status" value="1"/>
</dbReference>
<reference evidence="8 9" key="2">
    <citation type="submission" date="2016-06" db="EMBL/GenBank/DDBJ databases">
        <authorList>
            <person name="Rodrigo-Torres L."/>
            <person name="Arahal D.R."/>
        </authorList>
    </citation>
    <scope>NUCLEOTIDE SEQUENCE [LARGE SCALE GENOMIC DNA]</scope>
    <source>
        <strain evidence="8 9">CECT 5116</strain>
    </source>
</reference>
<keyword evidence="9" id="KW-1185">Reference proteome</keyword>
<keyword evidence="3" id="KW-0731">Sigma factor</keyword>
<dbReference type="Proteomes" id="UP000092871">
    <property type="component" value="Unassembled WGS sequence"/>
</dbReference>
<dbReference type="GO" id="GO:0003677">
    <property type="term" value="F:DNA binding"/>
    <property type="evidence" value="ECO:0007669"/>
    <property type="project" value="InterPro"/>
</dbReference>
<dbReference type="PANTHER" id="PTHR43133:SF63">
    <property type="entry name" value="RNA POLYMERASE SIGMA FACTOR FECI-RELATED"/>
    <property type="match status" value="1"/>
</dbReference>
<dbReference type="GO" id="GO:0016987">
    <property type="term" value="F:sigma factor activity"/>
    <property type="evidence" value="ECO:0007669"/>
    <property type="project" value="UniProtKB-KW"/>
</dbReference>
<reference evidence="7 10" key="1">
    <citation type="submission" date="2016-06" db="EMBL/GenBank/DDBJ databases">
        <authorList>
            <person name="Kjaerup R.B."/>
            <person name="Dalgaard T.S."/>
            <person name="Juul-Madsen H.R."/>
        </authorList>
    </citation>
    <scope>NUCLEOTIDE SEQUENCE [LARGE SCALE GENOMIC DNA]</scope>
    <source>
        <strain evidence="7 10">CECT 5115</strain>
    </source>
</reference>
<dbReference type="Proteomes" id="UP000092840">
    <property type="component" value="Unassembled WGS sequence"/>
</dbReference>
<evidence type="ECO:0000256" key="3">
    <source>
        <dbReference type="ARBA" id="ARBA00023082"/>
    </source>
</evidence>
<feature type="domain" description="RNA polymerase sigma-70 region 2" evidence="5">
    <location>
        <begin position="36"/>
        <end position="102"/>
    </location>
</feature>
<evidence type="ECO:0000313" key="8">
    <source>
        <dbReference type="EMBL" id="SBT21633.1"/>
    </source>
</evidence>
<protein>
    <submittedName>
        <fullName evidence="7">RNA polymerase sigma factor SigM</fullName>
    </submittedName>
</protein>
<evidence type="ECO:0000256" key="4">
    <source>
        <dbReference type="ARBA" id="ARBA00023163"/>
    </source>
</evidence>